<dbReference type="STRING" id="1185767.IIF7_12575"/>
<gene>
    <name evidence="2" type="ORF">IIF7_12575</name>
</gene>
<dbReference type="AlphaFoldDB" id="A0A1Y1T1N9"/>
<dbReference type="Gene3D" id="3.40.970.30">
    <property type="entry name" value="yp_829618.1 like domains"/>
    <property type="match status" value="1"/>
</dbReference>
<dbReference type="Gene3D" id="3.40.1680.10">
    <property type="entry name" value="yp_829618.1 domain like"/>
    <property type="match status" value="1"/>
</dbReference>
<sequence>MKIENSFASLWEESGILYFIYNDDVIIDLAAAMQIVTDRLTVQKGKDFPILCDTRGVKDIDISARRYLASEGALFIKAIALLHDNPLSRIFSEIYAQENKLSIPTKICTDIEVALQFLQEYL</sequence>
<evidence type="ECO:0000313" key="3">
    <source>
        <dbReference type="Proteomes" id="UP000192746"/>
    </source>
</evidence>
<feature type="domain" description="DUF7793" evidence="1">
    <location>
        <begin position="10"/>
        <end position="121"/>
    </location>
</feature>
<protein>
    <recommendedName>
        <fullName evidence="1">DUF7793 domain-containing protein</fullName>
    </recommendedName>
</protein>
<comment type="caution">
    <text evidence="2">The sequence shown here is derived from an EMBL/GenBank/DDBJ whole genome shotgun (WGS) entry which is preliminary data.</text>
</comment>
<dbReference type="InterPro" id="IPR056695">
    <property type="entry name" value="DUF7793"/>
</dbReference>
<name>A0A1Y1T1N9_9FLAO</name>
<accession>A0A1Y1T1N9</accession>
<evidence type="ECO:0000313" key="2">
    <source>
        <dbReference type="EMBL" id="ORL44948.1"/>
    </source>
</evidence>
<dbReference type="RefSeq" id="WP_084842057.1">
    <property type="nucleotide sequence ID" value="NZ_ARYN01000011.1"/>
</dbReference>
<proteinExistence type="predicted"/>
<dbReference type="EMBL" id="ARYN01000011">
    <property type="protein sequence ID" value="ORL44948.1"/>
    <property type="molecule type" value="Genomic_DNA"/>
</dbReference>
<reference evidence="2 3" key="1">
    <citation type="submission" date="2013-04" db="EMBL/GenBank/DDBJ databases">
        <title>Zunongwangia sp. 22II14-10F7 Genome Sequencing.</title>
        <authorList>
            <person name="Lai Q."/>
            <person name="Shao Z."/>
        </authorList>
    </citation>
    <scope>NUCLEOTIDE SEQUENCE [LARGE SCALE GENOMIC DNA]</scope>
    <source>
        <strain evidence="2 3">22II14-10F7</strain>
    </source>
</reference>
<dbReference type="Pfam" id="PF25056">
    <property type="entry name" value="DUF7793"/>
    <property type="match status" value="1"/>
</dbReference>
<organism evidence="2 3">
    <name type="scientific">Zunongwangia atlantica 22II14-10F7</name>
    <dbReference type="NCBI Taxonomy" id="1185767"/>
    <lineage>
        <taxon>Bacteria</taxon>
        <taxon>Pseudomonadati</taxon>
        <taxon>Bacteroidota</taxon>
        <taxon>Flavobacteriia</taxon>
        <taxon>Flavobacteriales</taxon>
        <taxon>Flavobacteriaceae</taxon>
        <taxon>Zunongwangia</taxon>
    </lineage>
</organism>
<dbReference type="Proteomes" id="UP000192746">
    <property type="component" value="Unassembled WGS sequence"/>
</dbReference>
<dbReference type="OrthoDB" id="957652at2"/>
<evidence type="ECO:0000259" key="1">
    <source>
        <dbReference type="Pfam" id="PF25056"/>
    </source>
</evidence>
<keyword evidence="3" id="KW-1185">Reference proteome</keyword>